<dbReference type="EMBL" id="KF602051">
    <property type="protein sequence ID" value="AHE40451.1"/>
    <property type="molecule type" value="Genomic_DNA"/>
</dbReference>
<dbReference type="RefSeq" id="WP_024127687.1">
    <property type="nucleotide sequence ID" value="NC_023286.1"/>
</dbReference>
<sequence>MARTARTEYDESQAAKRLGVPVAAFRWARATGLVPPPTGSSVWSRAVVEAMDAEAIKASLPRAPISGAAAADHIAEALGTPNKLQEKASVTAFVVRQFIRRGLLTELSASPGGSLVNPDQVHAVCQREDLAVLVAEDTPLGPDQAASRLKVRRVEFNYMLELGWIQAADTVEVRFGTSRAGAVPVALFRTADIDALEGAHPGIDWERLRSMKPGQRSPLATMTKVGAGT</sequence>
<dbReference type="AlphaFoldDB" id="V9ZAJ2"/>
<gene>
    <name evidence="1" type="ORF">pFRL6_364c</name>
</gene>
<name>V9ZAJ2_9ACTN</name>
<geneLocation type="plasmid" evidence="1">
    <name>pFRL6</name>
</geneLocation>
<reference evidence="1" key="1">
    <citation type="submission" date="2013-09" db="EMBL/GenBank/DDBJ databases">
        <title>Complete nucleotide sequence of Streptomyces linear plasmid pFRL6.</title>
        <authorList>
            <person name="Chen Z."/>
            <person name="Fang P."/>
            <person name="Qin Z."/>
        </authorList>
    </citation>
    <scope>NUCLEOTIDE SEQUENCE</scope>
    <source>
        <plasmid evidence="1">pFRL6</plasmid>
    </source>
</reference>
<proteinExistence type="predicted"/>
<evidence type="ECO:0000313" key="1">
    <source>
        <dbReference type="EMBL" id="AHE40451.1"/>
    </source>
</evidence>
<organism evidence="1">
    <name type="scientific">Streptomyces sp. F12</name>
    <dbReference type="NCBI Taxonomy" id="1436084"/>
    <lineage>
        <taxon>Bacteria</taxon>
        <taxon>Bacillati</taxon>
        <taxon>Actinomycetota</taxon>
        <taxon>Actinomycetes</taxon>
        <taxon>Kitasatosporales</taxon>
        <taxon>Streptomycetaceae</taxon>
        <taxon>Streptomyces</taxon>
    </lineage>
</organism>
<keyword evidence="1" id="KW-0614">Plasmid</keyword>
<accession>V9ZAJ2</accession>
<protein>
    <submittedName>
        <fullName evidence="1">Uncharacterized protein</fullName>
    </submittedName>
</protein>